<evidence type="ECO:0000313" key="2">
    <source>
        <dbReference type="EMBL" id="MCL1125884.1"/>
    </source>
</evidence>
<dbReference type="EMBL" id="JAKIKS010000065">
    <property type="protein sequence ID" value="MCL1125884.1"/>
    <property type="molecule type" value="Genomic_DNA"/>
</dbReference>
<dbReference type="InterPro" id="IPR016181">
    <property type="entry name" value="Acyl_CoA_acyltransferase"/>
</dbReference>
<gene>
    <name evidence="2" type="ORF">L2764_15750</name>
</gene>
<accession>A0ABT0LDV2</accession>
<organism evidence="2 3">
    <name type="scientific">Shewanella surugensis</name>
    <dbReference type="NCBI Taxonomy" id="212020"/>
    <lineage>
        <taxon>Bacteria</taxon>
        <taxon>Pseudomonadati</taxon>
        <taxon>Pseudomonadota</taxon>
        <taxon>Gammaproteobacteria</taxon>
        <taxon>Alteromonadales</taxon>
        <taxon>Shewanellaceae</taxon>
        <taxon>Shewanella</taxon>
    </lineage>
</organism>
<name>A0ABT0LDV2_9GAMM</name>
<evidence type="ECO:0000313" key="3">
    <source>
        <dbReference type="Proteomes" id="UP001203423"/>
    </source>
</evidence>
<reference evidence="2 3" key="1">
    <citation type="submission" date="2022-01" db="EMBL/GenBank/DDBJ databases">
        <title>Whole genome-based taxonomy of the Shewanellaceae.</title>
        <authorList>
            <person name="Martin-Rodriguez A.J."/>
        </authorList>
    </citation>
    <scope>NUCLEOTIDE SEQUENCE [LARGE SCALE GENOMIC DNA]</scope>
    <source>
        <strain evidence="2 3">DSM 17177</strain>
    </source>
</reference>
<dbReference type="SUPFAM" id="SSF55729">
    <property type="entry name" value="Acyl-CoA N-acyltransferases (Nat)"/>
    <property type="match status" value="1"/>
</dbReference>
<dbReference type="InterPro" id="IPR000182">
    <property type="entry name" value="GNAT_dom"/>
</dbReference>
<dbReference type="Gene3D" id="3.40.630.30">
    <property type="match status" value="1"/>
</dbReference>
<evidence type="ECO:0000259" key="1">
    <source>
        <dbReference type="PROSITE" id="PS51186"/>
    </source>
</evidence>
<sequence length="175" mass="19503">MELIGTNISLKLFNESDWPLALHLSTDPTLMKHVYDPFTEQEARAKFEAKLSPWTKDSETWLSLSINGNKTGEKLGSIGLKITNPDACIAEIGFMLKTSAQGKGYGFEALCLIRDYAFNTLTLNKLCATCASQNMGSYKLLEKAGFTREGQLKHNAFIGGEFIDDYLYGLCQQDR</sequence>
<dbReference type="Pfam" id="PF13302">
    <property type="entry name" value="Acetyltransf_3"/>
    <property type="match status" value="1"/>
</dbReference>
<dbReference type="PROSITE" id="PS51186">
    <property type="entry name" value="GNAT"/>
    <property type="match status" value="1"/>
</dbReference>
<dbReference type="RefSeq" id="WP_248941218.1">
    <property type="nucleotide sequence ID" value="NZ_JAKIKS010000065.1"/>
</dbReference>
<dbReference type="PANTHER" id="PTHR43792">
    <property type="entry name" value="GNAT FAMILY, PUTATIVE (AFU_ORTHOLOGUE AFUA_3G00765)-RELATED-RELATED"/>
    <property type="match status" value="1"/>
</dbReference>
<proteinExistence type="predicted"/>
<keyword evidence="3" id="KW-1185">Reference proteome</keyword>
<dbReference type="InterPro" id="IPR051531">
    <property type="entry name" value="N-acetyltransferase"/>
</dbReference>
<comment type="caution">
    <text evidence="2">The sequence shown here is derived from an EMBL/GenBank/DDBJ whole genome shotgun (WGS) entry which is preliminary data.</text>
</comment>
<protein>
    <submittedName>
        <fullName evidence="2">GNAT family N-acetyltransferase</fullName>
    </submittedName>
</protein>
<dbReference type="Proteomes" id="UP001203423">
    <property type="component" value="Unassembled WGS sequence"/>
</dbReference>
<feature type="domain" description="N-acetyltransferase" evidence="1">
    <location>
        <begin position="8"/>
        <end position="169"/>
    </location>
</feature>